<evidence type="ECO:0000313" key="3">
    <source>
        <dbReference type="Proteomes" id="UP001598201"/>
    </source>
</evidence>
<name>A0ABW6CGP5_RAHSY</name>
<comment type="caution">
    <text evidence="2">The sequence shown here is derived from an EMBL/GenBank/DDBJ whole genome shotgun (WGS) entry which is preliminary data.</text>
</comment>
<evidence type="ECO:0000313" key="2">
    <source>
        <dbReference type="EMBL" id="MFD3227247.1"/>
    </source>
</evidence>
<reference evidence="2 3" key="1">
    <citation type="submission" date="2024-09" db="EMBL/GenBank/DDBJ databases">
        <title>Genomes of Rahnella.</title>
        <authorList>
            <person name="Mnguni F.C."/>
            <person name="Shin G.Y."/>
            <person name="Coutinho T."/>
        </authorList>
    </citation>
    <scope>NUCLEOTIDE SEQUENCE [LARGE SCALE GENOMIC DNA]</scope>
    <source>
        <strain evidence="2 3">20WA0057</strain>
    </source>
</reference>
<organism evidence="2 3">
    <name type="scientific">Rahnella sp. (strain Y9602)</name>
    <dbReference type="NCBI Taxonomy" id="2703885"/>
    <lineage>
        <taxon>Bacteria</taxon>
        <taxon>Pseudomonadati</taxon>
        <taxon>Pseudomonadota</taxon>
        <taxon>Gammaproteobacteria</taxon>
        <taxon>Enterobacterales</taxon>
        <taxon>Yersiniaceae</taxon>
        <taxon>Rahnella</taxon>
    </lineage>
</organism>
<dbReference type="Proteomes" id="UP001598201">
    <property type="component" value="Unassembled WGS sequence"/>
</dbReference>
<keyword evidence="1" id="KW-0472">Membrane</keyword>
<gene>
    <name evidence="2" type="ORF">ACFPK4_27365</name>
</gene>
<proteinExistence type="predicted"/>
<evidence type="ECO:0000256" key="1">
    <source>
        <dbReference type="SAM" id="Phobius"/>
    </source>
</evidence>
<dbReference type="EMBL" id="JBHUCJ010000179">
    <property type="protein sequence ID" value="MFD3227247.1"/>
    <property type="molecule type" value="Genomic_DNA"/>
</dbReference>
<dbReference type="RefSeq" id="WP_379672505.1">
    <property type="nucleotide sequence ID" value="NZ_JBHUCJ010000179.1"/>
</dbReference>
<sequence length="189" mass="20715">MGNLTAAQIEADVNFLINGLDAGRRQIPSAMELMKRSAAIPFFSVLLSILSTVIFYASFDKDDASINGFVIFLISEGWYLLAITAAVGLLVFLMTYNNQLTYMSLPLEVRSNSLLVSHLARIVRKSIITFCTLMIISCLLSGLSAWFAIAVPVLLLSLFFVSSILVSFEINRLGAGLALDKISKLIKKI</sequence>
<keyword evidence="1" id="KW-0812">Transmembrane</keyword>
<keyword evidence="3" id="KW-1185">Reference proteome</keyword>
<accession>A0ABW6CGP5</accession>
<feature type="transmembrane region" description="Helical" evidence="1">
    <location>
        <begin position="38"/>
        <end position="57"/>
    </location>
</feature>
<feature type="transmembrane region" description="Helical" evidence="1">
    <location>
        <begin position="127"/>
        <end position="149"/>
    </location>
</feature>
<feature type="transmembrane region" description="Helical" evidence="1">
    <location>
        <begin position="77"/>
        <end position="96"/>
    </location>
</feature>
<protein>
    <submittedName>
        <fullName evidence="2">Uncharacterized protein</fullName>
    </submittedName>
</protein>
<keyword evidence="1" id="KW-1133">Transmembrane helix</keyword>
<feature type="transmembrane region" description="Helical" evidence="1">
    <location>
        <begin position="155"/>
        <end position="179"/>
    </location>
</feature>